<comment type="subunit">
    <text evidence="11">Monomer. Heterotetramer composed of two EF-Ts.EF-Tu dimer complexes.</text>
</comment>
<comment type="catalytic activity">
    <reaction evidence="13">
        <text>GTP + H2O = GDP + phosphate + H(+)</text>
        <dbReference type="Rhea" id="RHEA:19669"/>
        <dbReference type="ChEBI" id="CHEBI:15377"/>
        <dbReference type="ChEBI" id="CHEBI:15378"/>
        <dbReference type="ChEBI" id="CHEBI:37565"/>
        <dbReference type="ChEBI" id="CHEBI:43474"/>
        <dbReference type="ChEBI" id="CHEBI:58189"/>
        <dbReference type="EC" id="3.6.5.3"/>
    </reaction>
</comment>
<evidence type="ECO:0000256" key="5">
    <source>
        <dbReference type="ARBA" id="ARBA00022801"/>
    </source>
</evidence>
<dbReference type="Pfam" id="PF03143">
    <property type="entry name" value="GTP_EFTU_D3"/>
    <property type="match status" value="1"/>
</dbReference>
<dbReference type="FunFam" id="2.40.30.10:FF:000001">
    <property type="entry name" value="Elongation factor Tu"/>
    <property type="match status" value="1"/>
</dbReference>
<dbReference type="FunFam" id="3.40.50.300:FF:000003">
    <property type="entry name" value="Elongation factor Tu"/>
    <property type="match status" value="1"/>
</dbReference>
<evidence type="ECO:0000256" key="12">
    <source>
        <dbReference type="ARBA" id="ARBA00064283"/>
    </source>
</evidence>
<evidence type="ECO:0000313" key="16">
    <source>
        <dbReference type="Proteomes" id="UP000055035"/>
    </source>
</evidence>
<proteinExistence type="inferred from homology"/>
<evidence type="ECO:0000256" key="2">
    <source>
        <dbReference type="ARBA" id="ARBA00022723"/>
    </source>
</evidence>
<dbReference type="Pfam" id="PF03144">
    <property type="entry name" value="GTP_EFTU_D2"/>
    <property type="match status" value="1"/>
</dbReference>
<dbReference type="AlphaFoldDB" id="A0A0W0VC27"/>
<dbReference type="PROSITE" id="PS51722">
    <property type="entry name" value="G_TR_2"/>
    <property type="match status" value="1"/>
</dbReference>
<dbReference type="InterPro" id="IPR027417">
    <property type="entry name" value="P-loop_NTPase"/>
</dbReference>
<keyword evidence="3 13" id="KW-0547">Nucleotide-binding</keyword>
<dbReference type="NCBIfam" id="TIGR00485">
    <property type="entry name" value="EF-Tu"/>
    <property type="match status" value="1"/>
</dbReference>
<evidence type="ECO:0000256" key="13">
    <source>
        <dbReference type="HAMAP-Rule" id="MF_00118"/>
    </source>
</evidence>
<gene>
    <name evidence="13" type="primary">tuf</name>
    <name evidence="15" type="ORF">Ljor_1953</name>
</gene>
<keyword evidence="16" id="KW-1185">Reference proteome</keyword>
<comment type="subcellular location">
    <subcellularLocation>
        <location evidence="13">Cytoplasm</location>
    </subcellularLocation>
</comment>
<comment type="function">
    <text evidence="10">May play an important regulatory role in cell growth and in the bacterial response to nutrient deprivation.</text>
</comment>
<dbReference type="AntiFam" id="ANF00010">
    <property type="entry name" value="tRNA translation"/>
</dbReference>
<dbReference type="InterPro" id="IPR000795">
    <property type="entry name" value="T_Tr_GTP-bd_dom"/>
</dbReference>
<dbReference type="EC" id="3.6.5.3" evidence="13"/>
<dbReference type="HAMAP" id="MF_00118_B">
    <property type="entry name" value="EF_Tu_B"/>
    <property type="match status" value="1"/>
</dbReference>
<keyword evidence="4 13" id="KW-0251">Elongation factor</keyword>
<evidence type="ECO:0000256" key="9">
    <source>
        <dbReference type="ARBA" id="ARBA00029554"/>
    </source>
</evidence>
<dbReference type="InterPro" id="IPR009000">
    <property type="entry name" value="Transl_B-barrel_sf"/>
</dbReference>
<evidence type="ECO:0000259" key="14">
    <source>
        <dbReference type="PROSITE" id="PS51722"/>
    </source>
</evidence>
<keyword evidence="5 13" id="KW-0378">Hydrolase</keyword>
<evidence type="ECO:0000256" key="1">
    <source>
        <dbReference type="ARBA" id="ARBA00007249"/>
    </source>
</evidence>
<dbReference type="NCBIfam" id="NF000766">
    <property type="entry name" value="PRK00049.1"/>
    <property type="match status" value="1"/>
</dbReference>
<evidence type="ECO:0000256" key="4">
    <source>
        <dbReference type="ARBA" id="ARBA00022768"/>
    </source>
</evidence>
<dbReference type="InterPro" id="IPR004160">
    <property type="entry name" value="Transl_elong_EFTu/EF1A_C"/>
</dbReference>
<dbReference type="GO" id="GO:0003746">
    <property type="term" value="F:translation elongation factor activity"/>
    <property type="evidence" value="ECO:0007669"/>
    <property type="project" value="UniProtKB-UniRule"/>
</dbReference>
<comment type="function">
    <text evidence="13">GTP hydrolase that promotes the GTP-dependent binding of aminoacyl-tRNA to the A-site of ribosomes during protein biosynthesis.</text>
</comment>
<evidence type="ECO:0000256" key="10">
    <source>
        <dbReference type="ARBA" id="ARBA00058140"/>
    </source>
</evidence>
<keyword evidence="8 13" id="KW-0342">GTP-binding</keyword>
<keyword evidence="2 13" id="KW-0479">Metal-binding</keyword>
<dbReference type="InterPro" id="IPR009001">
    <property type="entry name" value="Transl_elong_EF1A/Init_IF2_C"/>
</dbReference>
<evidence type="ECO:0000256" key="7">
    <source>
        <dbReference type="ARBA" id="ARBA00022917"/>
    </source>
</evidence>
<dbReference type="InterPro" id="IPR050055">
    <property type="entry name" value="EF-Tu_GTPase"/>
</dbReference>
<dbReference type="NCBIfam" id="NF009373">
    <property type="entry name" value="PRK12736.1"/>
    <property type="match status" value="1"/>
</dbReference>
<dbReference type="SUPFAM" id="SSF50447">
    <property type="entry name" value="Translation proteins"/>
    <property type="match status" value="1"/>
</dbReference>
<dbReference type="GO" id="GO:0005525">
    <property type="term" value="F:GTP binding"/>
    <property type="evidence" value="ECO:0007669"/>
    <property type="project" value="UniProtKB-UniRule"/>
</dbReference>
<comment type="similarity">
    <text evidence="1 13">Belongs to the TRAFAC class translation factor GTPase superfamily. Classic translation factor GTPase family. EF-Tu/EF-1A subfamily.</text>
</comment>
<protein>
    <recommendedName>
        <fullName evidence="9 13">Elongation factor Tu</fullName>
        <shortName evidence="13">EF-Tu</shortName>
        <ecNumber evidence="13">3.6.5.3</ecNumber>
    </recommendedName>
</protein>
<dbReference type="InterPro" id="IPR004541">
    <property type="entry name" value="Transl_elong_EFTu/EF1A_bac/org"/>
</dbReference>
<dbReference type="GO" id="GO:0005829">
    <property type="term" value="C:cytosol"/>
    <property type="evidence" value="ECO:0007669"/>
    <property type="project" value="TreeGrafter"/>
</dbReference>
<dbReference type="InterPro" id="IPR041709">
    <property type="entry name" value="EF-Tu_GTP-bd"/>
</dbReference>
<dbReference type="InterPro" id="IPR031157">
    <property type="entry name" value="G_TR_CS"/>
</dbReference>
<dbReference type="InterPro" id="IPR033720">
    <property type="entry name" value="EFTU_2"/>
</dbReference>
<dbReference type="Gene3D" id="3.40.50.300">
    <property type="entry name" value="P-loop containing nucleotide triphosphate hydrolases"/>
    <property type="match status" value="1"/>
</dbReference>
<dbReference type="CDD" id="cd03707">
    <property type="entry name" value="EFTU_III"/>
    <property type="match status" value="1"/>
</dbReference>
<feature type="domain" description="Tr-type G" evidence="14">
    <location>
        <begin position="53"/>
        <end position="249"/>
    </location>
</feature>
<evidence type="ECO:0000256" key="11">
    <source>
        <dbReference type="ARBA" id="ARBA00063778"/>
    </source>
</evidence>
<dbReference type="SUPFAM" id="SSF52540">
    <property type="entry name" value="P-loop containing nucleoside triphosphate hydrolases"/>
    <property type="match status" value="1"/>
</dbReference>
<keyword evidence="7 13" id="KW-0648">Protein biosynthesis</keyword>
<dbReference type="PANTHER" id="PTHR43721">
    <property type="entry name" value="ELONGATION FACTOR TU-RELATED"/>
    <property type="match status" value="1"/>
</dbReference>
<name>A0A0W0VC27_9GAMM</name>
<dbReference type="Pfam" id="PF00009">
    <property type="entry name" value="GTP_EFTU"/>
    <property type="match status" value="1"/>
</dbReference>
<keyword evidence="6 13" id="KW-0460">Magnesium</keyword>
<comment type="caution">
    <text evidence="15">The sequence shown here is derived from an EMBL/GenBank/DDBJ whole genome shotgun (WGS) entry which is preliminary data.</text>
</comment>
<feature type="binding site" evidence="13">
    <location>
        <begin position="62"/>
        <end position="69"/>
    </location>
    <ligand>
        <name>GTP</name>
        <dbReference type="ChEBI" id="CHEBI:37565"/>
    </ligand>
</feature>
<dbReference type="GO" id="GO:0003924">
    <property type="term" value="F:GTPase activity"/>
    <property type="evidence" value="ECO:0007669"/>
    <property type="project" value="UniProtKB-UniRule"/>
</dbReference>
<reference evidence="15 16" key="1">
    <citation type="submission" date="2015-11" db="EMBL/GenBank/DDBJ databases">
        <title>Genomic analysis of 38 Legionella species identifies large and diverse effector repertoires.</title>
        <authorList>
            <person name="Burstein D."/>
            <person name="Amaro F."/>
            <person name="Zusman T."/>
            <person name="Lifshitz Z."/>
            <person name="Cohen O."/>
            <person name="Gilbert J.A."/>
            <person name="Pupko T."/>
            <person name="Shuman H.A."/>
            <person name="Segal G."/>
        </authorList>
    </citation>
    <scope>NUCLEOTIDE SEQUENCE [LARGE SCALE GENOMIC DNA]</scope>
    <source>
        <strain evidence="15 16">BL-540</strain>
    </source>
</reference>
<dbReference type="GO" id="GO:0000287">
    <property type="term" value="F:magnesium ion binding"/>
    <property type="evidence" value="ECO:0007669"/>
    <property type="project" value="UniProtKB-UniRule"/>
</dbReference>
<feature type="binding site" evidence="13">
    <location>
        <begin position="179"/>
        <end position="182"/>
    </location>
    <ligand>
        <name>GTP</name>
        <dbReference type="ChEBI" id="CHEBI:37565"/>
    </ligand>
</feature>
<dbReference type="EMBL" id="LNYJ01000011">
    <property type="protein sequence ID" value="KTD17647.1"/>
    <property type="molecule type" value="Genomic_DNA"/>
</dbReference>
<dbReference type="Proteomes" id="UP000055035">
    <property type="component" value="Unassembled WGS sequence"/>
</dbReference>
<dbReference type="InterPro" id="IPR004161">
    <property type="entry name" value="EFTu-like_2"/>
</dbReference>
<keyword evidence="13" id="KW-0963">Cytoplasm</keyword>
<dbReference type="CDD" id="cd01884">
    <property type="entry name" value="EF_Tu"/>
    <property type="match status" value="1"/>
</dbReference>
<sequence>MQTVVKAHIAQVVEHFLGKEEVVGSSPVVGTIQLSTFEWGDLSMAKEKFERKKPHVNVGTIGHVDHGKTTLTAAITTIMAKKFGGTAKAYDQIDAAPEERERGITISTAHVEYESANRHYAHVDCPGHADYVKNMITGAAQMDGAILVVSAADGPMPQTREHILLSRQVGVPYIVVFMNKADMVDDPELLELVEMEVRDLLSSYEFPGDDIPIVVGSALKALEGDTSEIGVPAIEKLVETMDSYIPEPVRNIDKPFLLPIEDVFSISGRGTVVTGRVESGIVKVGEEVEIVGIRDTQKTTCTGVEMFRKLLDEGRAGDNVGVLLRGTKRDEVERGQVLAKPGTIKPHTKFEAEVYVLSKDEGGRHTPFFNGYRPQFYFRTTDVTGSCELPSGVEMVMPGDNVQMTVSLHSPIAMDEGLRFAIREGGRTVGAGVVAKIIE</sequence>
<dbReference type="NCBIfam" id="NF009372">
    <property type="entry name" value="PRK12735.1"/>
    <property type="match status" value="1"/>
</dbReference>
<comment type="subunit">
    <text evidence="12">(Microbial infection) Upon infection by bacteriophage Qbeta, part of the viral RNA-dependent RNA polymerase complex, the other subunits are the viral replicase catalytic subunit (AC P14647), host ribosomal protein S1 and EF-Ts.</text>
</comment>
<dbReference type="PANTHER" id="PTHR43721:SF22">
    <property type="entry name" value="ELONGATION FACTOR TU, MITOCHONDRIAL"/>
    <property type="match status" value="1"/>
</dbReference>
<dbReference type="CDD" id="cd03697">
    <property type="entry name" value="EFTU_II"/>
    <property type="match status" value="1"/>
</dbReference>
<dbReference type="PROSITE" id="PS00301">
    <property type="entry name" value="G_TR_1"/>
    <property type="match status" value="1"/>
</dbReference>
<dbReference type="Gene3D" id="2.40.30.10">
    <property type="entry name" value="Translation factors"/>
    <property type="match status" value="2"/>
</dbReference>
<dbReference type="NCBIfam" id="TIGR00231">
    <property type="entry name" value="small_GTP"/>
    <property type="match status" value="1"/>
</dbReference>
<organism evidence="15 16">
    <name type="scientific">Legionella jordanis</name>
    <dbReference type="NCBI Taxonomy" id="456"/>
    <lineage>
        <taxon>Bacteria</taxon>
        <taxon>Pseudomonadati</taxon>
        <taxon>Pseudomonadota</taxon>
        <taxon>Gammaproteobacteria</taxon>
        <taxon>Legionellales</taxon>
        <taxon>Legionellaceae</taxon>
        <taxon>Legionella</taxon>
    </lineage>
</organism>
<accession>A0A0W0VC27</accession>
<feature type="binding site" evidence="13">
    <location>
        <begin position="124"/>
        <end position="128"/>
    </location>
    <ligand>
        <name>GTP</name>
        <dbReference type="ChEBI" id="CHEBI:37565"/>
    </ligand>
</feature>
<evidence type="ECO:0000256" key="6">
    <source>
        <dbReference type="ARBA" id="ARBA00022842"/>
    </source>
</evidence>
<evidence type="ECO:0000256" key="8">
    <source>
        <dbReference type="ARBA" id="ARBA00023134"/>
    </source>
</evidence>
<evidence type="ECO:0000256" key="3">
    <source>
        <dbReference type="ARBA" id="ARBA00022741"/>
    </source>
</evidence>
<dbReference type="InterPro" id="IPR005225">
    <property type="entry name" value="Small_GTP-bd"/>
</dbReference>
<dbReference type="PRINTS" id="PR00315">
    <property type="entry name" value="ELONGATNFCT"/>
</dbReference>
<dbReference type="PATRIC" id="fig|456.5.peg.2080"/>
<dbReference type="SUPFAM" id="SSF50465">
    <property type="entry name" value="EF-Tu/eEF-1alpha/eIF2-gamma C-terminal domain"/>
    <property type="match status" value="1"/>
</dbReference>
<feature type="binding site" evidence="13">
    <location>
        <position position="69"/>
    </location>
    <ligand>
        <name>Mg(2+)</name>
        <dbReference type="ChEBI" id="CHEBI:18420"/>
    </ligand>
</feature>
<evidence type="ECO:0000313" key="15">
    <source>
        <dbReference type="EMBL" id="KTD17647.1"/>
    </source>
</evidence>
<dbReference type="STRING" id="456.Ljor_1953"/>